<keyword evidence="5" id="KW-0571">Peptide transport</keyword>
<comment type="subcellular location">
    <subcellularLocation>
        <location evidence="1">Membrane</location>
        <topology evidence="1">Multi-pass membrane protein</topology>
    </subcellularLocation>
</comment>
<evidence type="ECO:0000256" key="7">
    <source>
        <dbReference type="ARBA" id="ARBA00022989"/>
    </source>
</evidence>
<dbReference type="EMBL" id="SWFS01000010">
    <property type="protein sequence ID" value="KAA8917801.1"/>
    <property type="molecule type" value="Genomic_DNA"/>
</dbReference>
<feature type="transmembrane region" description="Helical" evidence="9">
    <location>
        <begin position="749"/>
        <end position="770"/>
    </location>
</feature>
<dbReference type="PANTHER" id="PTHR22601">
    <property type="entry name" value="ISP4 LIKE PROTEIN"/>
    <property type="match status" value="1"/>
</dbReference>
<dbReference type="NCBIfam" id="TIGR00727">
    <property type="entry name" value="ISP4_OPT"/>
    <property type="match status" value="1"/>
</dbReference>
<sequence>MDSTSLEKCYEIIRDYQKYHDEDPNFPHEVLHFLDDENKMDDDIDFETKIKLEAVILAYHSPYPEVRAVADPVDHFDNFCETWRAYLLGLFWVIVGTAINQFFSTRQPSISVSGSLLQLLIFPSGLLFSWIFPNTEDCKNKIIQAINPGRWSQKEQTLATIMFNITSALPYVSSQLFVQKLPMFYNHTWAGPGYQICLVFSTQLLGFGIAGLMRRILVYPSECIWPSNLPILALNRALLRPEPKTCVEGGWKITRYKFFLVGFACSAAYFWLPNYLFEALSNFNWLTWISPQNVLLGTITAMYGLGLNPFPTFDWNIINSNEALVTPFFSYANHYIGVLLSGCVFIPAIYFTNTKWTKYFPINSNAVFTNKGEIFEVSNILRNGKFDEAKYQNYSPPFYSAASLVVYGAFFLYYPASIVYSLLYHRAIIFKGTRHVFDAMGRFICAPVKRWQMWRAGLEPLSESHQRKTALDEFTDSHSTMMKRYKEAPDRWYLGILILAIALGIVSVRVYPTETPIWGVFLALALGTVFLIPNGLMMAMTNMSIGLNVLSELIAEYALPGNGTAMMIIKAFGYNTNIQALRFVSDLKLGHYAKIPPRATFRCQFIATIVSGLVTIEVINWQMNNYQGICSLQQPQRFTCPHERTFFSASIVWGVIGPKRVFSHLYPGLKYCFLAGCFIPLPFYLLDVFYGAKKKDNIFKFAHPLVLLAGMLVYAPYSLAFHTVGFYVSIISHKIIRPKYPGWWNRYNYILSCALDSGVAFSAVIIFFAVQYHSIPLN</sequence>
<dbReference type="NCBIfam" id="TIGR00728">
    <property type="entry name" value="OPT_sfam"/>
    <property type="match status" value="1"/>
</dbReference>
<comment type="caution">
    <text evidence="10">The sequence shown here is derived from an EMBL/GenBank/DDBJ whole genome shotgun (WGS) entry which is preliminary data.</text>
</comment>
<dbReference type="Proteomes" id="UP000761534">
    <property type="component" value="Unassembled WGS sequence"/>
</dbReference>
<proteinExistence type="inferred from homology"/>
<keyword evidence="3" id="KW-0813">Transport</keyword>
<dbReference type="OrthoDB" id="9986677at2759"/>
<protein>
    <recommendedName>
        <fullName evidence="12">OPT family small oligopeptide transporter</fullName>
    </recommendedName>
</protein>
<feature type="transmembrane region" description="Helical" evidence="9">
    <location>
        <begin position="289"/>
        <end position="307"/>
    </location>
</feature>
<feature type="transmembrane region" description="Helical" evidence="9">
    <location>
        <begin position="258"/>
        <end position="277"/>
    </location>
</feature>
<name>A0A642VEH7_9ASCO</name>
<evidence type="ECO:0000256" key="8">
    <source>
        <dbReference type="ARBA" id="ARBA00023136"/>
    </source>
</evidence>
<evidence type="ECO:0000256" key="2">
    <source>
        <dbReference type="ARBA" id="ARBA00008807"/>
    </source>
</evidence>
<evidence type="ECO:0000256" key="9">
    <source>
        <dbReference type="SAM" id="Phobius"/>
    </source>
</evidence>
<dbReference type="GO" id="GO:0016020">
    <property type="term" value="C:membrane"/>
    <property type="evidence" value="ECO:0007669"/>
    <property type="project" value="UniProtKB-SubCell"/>
</dbReference>
<evidence type="ECO:0000256" key="5">
    <source>
        <dbReference type="ARBA" id="ARBA00022856"/>
    </source>
</evidence>
<dbReference type="InterPro" id="IPR004813">
    <property type="entry name" value="OPT"/>
</dbReference>
<keyword evidence="8 9" id="KW-0472">Membrane</keyword>
<evidence type="ECO:0008006" key="12">
    <source>
        <dbReference type="Google" id="ProtNLM"/>
    </source>
</evidence>
<evidence type="ECO:0000256" key="6">
    <source>
        <dbReference type="ARBA" id="ARBA00022927"/>
    </source>
</evidence>
<accession>A0A642VEH7</accession>
<dbReference type="InterPro" id="IPR004648">
    <property type="entry name" value="Oligpept_transpt"/>
</dbReference>
<dbReference type="GO" id="GO:0035673">
    <property type="term" value="F:oligopeptide transmembrane transporter activity"/>
    <property type="evidence" value="ECO:0007669"/>
    <property type="project" value="InterPro"/>
</dbReference>
<evidence type="ECO:0000256" key="1">
    <source>
        <dbReference type="ARBA" id="ARBA00004141"/>
    </source>
</evidence>
<comment type="similarity">
    <text evidence="2">Belongs to the oligopeptide OPT transporter family.</text>
</comment>
<feature type="transmembrane region" description="Helical" evidence="9">
    <location>
        <begin position="404"/>
        <end position="424"/>
    </location>
</feature>
<feature type="transmembrane region" description="Helical" evidence="9">
    <location>
        <begin position="193"/>
        <end position="212"/>
    </location>
</feature>
<dbReference type="AlphaFoldDB" id="A0A642VEH7"/>
<dbReference type="VEuPathDB" id="FungiDB:TRICI_000046"/>
<evidence type="ECO:0000256" key="3">
    <source>
        <dbReference type="ARBA" id="ARBA00022448"/>
    </source>
</evidence>
<reference evidence="10" key="1">
    <citation type="journal article" date="2019" name="G3 (Bethesda)">
        <title>Genome Assemblies of Two Rare Opportunistic Yeast Pathogens: Diutina rugosa (syn. Candida rugosa) and Trichomonascus ciferrii (syn. Candida ciferrii).</title>
        <authorList>
            <person name="Mixao V."/>
            <person name="Saus E."/>
            <person name="Hansen A.P."/>
            <person name="Lass-Florl C."/>
            <person name="Gabaldon T."/>
        </authorList>
    </citation>
    <scope>NUCLEOTIDE SEQUENCE</scope>
    <source>
        <strain evidence="10">CBS 4856</strain>
    </source>
</reference>
<feature type="transmembrane region" description="Helical" evidence="9">
    <location>
        <begin position="668"/>
        <end position="685"/>
    </location>
</feature>
<gene>
    <name evidence="10" type="ORF">TRICI_000046</name>
</gene>
<organism evidence="10 11">
    <name type="scientific">Trichomonascus ciferrii</name>
    <dbReference type="NCBI Taxonomy" id="44093"/>
    <lineage>
        <taxon>Eukaryota</taxon>
        <taxon>Fungi</taxon>
        <taxon>Dikarya</taxon>
        <taxon>Ascomycota</taxon>
        <taxon>Saccharomycotina</taxon>
        <taxon>Dipodascomycetes</taxon>
        <taxon>Dipodascales</taxon>
        <taxon>Trichomonascaceae</taxon>
        <taxon>Trichomonascus</taxon>
        <taxon>Trichomonascus ciferrii complex</taxon>
    </lineage>
</organism>
<evidence type="ECO:0000256" key="4">
    <source>
        <dbReference type="ARBA" id="ARBA00022692"/>
    </source>
</evidence>
<feature type="transmembrane region" description="Helical" evidence="9">
    <location>
        <begin position="156"/>
        <end position="173"/>
    </location>
</feature>
<feature type="transmembrane region" description="Helical" evidence="9">
    <location>
        <begin position="328"/>
        <end position="351"/>
    </location>
</feature>
<keyword evidence="7 9" id="KW-1133">Transmembrane helix</keyword>
<keyword evidence="11" id="KW-1185">Reference proteome</keyword>
<feature type="transmembrane region" description="Helical" evidence="9">
    <location>
        <begin position="492"/>
        <end position="511"/>
    </location>
</feature>
<feature type="transmembrane region" description="Helical" evidence="9">
    <location>
        <begin position="85"/>
        <end position="103"/>
    </location>
</feature>
<dbReference type="GO" id="GO:0015031">
    <property type="term" value="P:protein transport"/>
    <property type="evidence" value="ECO:0007669"/>
    <property type="project" value="UniProtKB-KW"/>
</dbReference>
<keyword evidence="4 9" id="KW-0812">Transmembrane</keyword>
<feature type="transmembrane region" description="Helical" evidence="9">
    <location>
        <begin position="517"/>
        <end position="536"/>
    </location>
</feature>
<dbReference type="Pfam" id="PF03169">
    <property type="entry name" value="OPT"/>
    <property type="match status" value="1"/>
</dbReference>
<feature type="transmembrane region" description="Helical" evidence="9">
    <location>
        <begin position="115"/>
        <end position="135"/>
    </location>
</feature>
<keyword evidence="6" id="KW-0653">Protein transport</keyword>
<feature type="transmembrane region" description="Helical" evidence="9">
    <location>
        <begin position="705"/>
        <end position="728"/>
    </location>
</feature>
<evidence type="ECO:0000313" key="11">
    <source>
        <dbReference type="Proteomes" id="UP000761534"/>
    </source>
</evidence>
<evidence type="ECO:0000313" key="10">
    <source>
        <dbReference type="EMBL" id="KAA8917801.1"/>
    </source>
</evidence>